<proteinExistence type="predicted"/>
<dbReference type="EMBL" id="VSRR010000196">
    <property type="protein sequence ID" value="MPC12072.1"/>
    <property type="molecule type" value="Genomic_DNA"/>
</dbReference>
<feature type="compositionally biased region" description="Pro residues" evidence="1">
    <location>
        <begin position="107"/>
        <end position="120"/>
    </location>
</feature>
<feature type="region of interest" description="Disordered" evidence="1">
    <location>
        <begin position="54"/>
        <end position="74"/>
    </location>
</feature>
<comment type="caution">
    <text evidence="2">The sequence shown here is derived from an EMBL/GenBank/DDBJ whole genome shotgun (WGS) entry which is preliminary data.</text>
</comment>
<evidence type="ECO:0000313" key="3">
    <source>
        <dbReference type="Proteomes" id="UP000324222"/>
    </source>
</evidence>
<evidence type="ECO:0000313" key="2">
    <source>
        <dbReference type="EMBL" id="MPC12072.1"/>
    </source>
</evidence>
<evidence type="ECO:0000256" key="1">
    <source>
        <dbReference type="SAM" id="MobiDB-lite"/>
    </source>
</evidence>
<dbReference type="Proteomes" id="UP000324222">
    <property type="component" value="Unassembled WGS sequence"/>
</dbReference>
<reference evidence="2 3" key="1">
    <citation type="submission" date="2019-05" db="EMBL/GenBank/DDBJ databases">
        <title>Another draft genome of Portunus trituberculatus and its Hox gene families provides insights of decapod evolution.</title>
        <authorList>
            <person name="Jeong J.-H."/>
            <person name="Song I."/>
            <person name="Kim S."/>
            <person name="Choi T."/>
            <person name="Kim D."/>
            <person name="Ryu S."/>
            <person name="Kim W."/>
        </authorList>
    </citation>
    <scope>NUCLEOTIDE SEQUENCE [LARGE SCALE GENOMIC DNA]</scope>
    <source>
        <tissue evidence="2">Muscle</tissue>
    </source>
</reference>
<protein>
    <submittedName>
        <fullName evidence="2">Uncharacterized protein</fullName>
    </submittedName>
</protein>
<organism evidence="2 3">
    <name type="scientific">Portunus trituberculatus</name>
    <name type="common">Swimming crab</name>
    <name type="synonym">Neptunus trituberculatus</name>
    <dbReference type="NCBI Taxonomy" id="210409"/>
    <lineage>
        <taxon>Eukaryota</taxon>
        <taxon>Metazoa</taxon>
        <taxon>Ecdysozoa</taxon>
        <taxon>Arthropoda</taxon>
        <taxon>Crustacea</taxon>
        <taxon>Multicrustacea</taxon>
        <taxon>Malacostraca</taxon>
        <taxon>Eumalacostraca</taxon>
        <taxon>Eucarida</taxon>
        <taxon>Decapoda</taxon>
        <taxon>Pleocyemata</taxon>
        <taxon>Brachyura</taxon>
        <taxon>Eubrachyura</taxon>
        <taxon>Portunoidea</taxon>
        <taxon>Portunidae</taxon>
        <taxon>Portuninae</taxon>
        <taxon>Portunus</taxon>
    </lineage>
</organism>
<feature type="region of interest" description="Disordered" evidence="1">
    <location>
        <begin position="98"/>
        <end position="143"/>
    </location>
</feature>
<keyword evidence="3" id="KW-1185">Reference proteome</keyword>
<accession>A0A5B7CQU2</accession>
<gene>
    <name evidence="2" type="ORF">E2C01_004750</name>
</gene>
<dbReference type="AlphaFoldDB" id="A0A5B7CQU2"/>
<name>A0A5B7CQU2_PORTR</name>
<sequence length="143" mass="15437">MEPILVCAPVAFTSSYTYRTGHGFGEPVHHVEAERDQAATKAVKNCVNPKTLPVAPPSTAIDPATDLPSKKRRRKKRFNVTTMVIQVSAQSATPLTMAHLPSWSPTPAVPAPLSRPPPEAPRTLQQTLKYGTEVTPALNDTST</sequence>